<name>A0A1T4NFS6_9BACT</name>
<dbReference type="Proteomes" id="UP000190888">
    <property type="component" value="Unassembled WGS sequence"/>
</dbReference>
<dbReference type="AlphaFoldDB" id="A0A1T4NFS6"/>
<gene>
    <name evidence="1" type="ORF">SAMN04488132_104238</name>
</gene>
<keyword evidence="2" id="KW-1185">Reference proteome</keyword>
<protein>
    <submittedName>
        <fullName evidence="1">Uncharacterized protein</fullName>
    </submittedName>
</protein>
<reference evidence="1 2" key="1">
    <citation type="submission" date="2017-02" db="EMBL/GenBank/DDBJ databases">
        <authorList>
            <person name="Peterson S.W."/>
        </authorList>
    </citation>
    <scope>NUCLEOTIDE SEQUENCE [LARGE SCALE GENOMIC DNA]</scope>
    <source>
        <strain evidence="1 2">DSM 22335</strain>
    </source>
</reference>
<evidence type="ECO:0000313" key="2">
    <source>
        <dbReference type="Proteomes" id="UP000190888"/>
    </source>
</evidence>
<proteinExistence type="predicted"/>
<sequence length="88" mass="10653">MFLTHQYLDQLTEDTRHAVLGNVGTMIAFRLGTKDAKVFANEFYPVLDVEDFINLPRFYFYINYLLMELRLRHLVQRYKYCRLRGTRI</sequence>
<evidence type="ECO:0000313" key="1">
    <source>
        <dbReference type="EMBL" id="SJZ78109.1"/>
    </source>
</evidence>
<dbReference type="EMBL" id="FUWH01000004">
    <property type="protein sequence ID" value="SJZ78109.1"/>
    <property type="molecule type" value="Genomic_DNA"/>
</dbReference>
<accession>A0A1T4NFS6</accession>
<organism evidence="1 2">
    <name type="scientific">Sediminibacterium ginsengisoli</name>
    <dbReference type="NCBI Taxonomy" id="413434"/>
    <lineage>
        <taxon>Bacteria</taxon>
        <taxon>Pseudomonadati</taxon>
        <taxon>Bacteroidota</taxon>
        <taxon>Chitinophagia</taxon>
        <taxon>Chitinophagales</taxon>
        <taxon>Chitinophagaceae</taxon>
        <taxon>Sediminibacterium</taxon>
    </lineage>
</organism>
<dbReference type="STRING" id="413434.SAMN04488132_104238"/>